<keyword evidence="2" id="KW-0282">Flagellum</keyword>
<dbReference type="AlphaFoldDB" id="A0A917HCU8"/>
<dbReference type="RefSeq" id="WP_188553601.1">
    <property type="nucleotide sequence ID" value="NZ_BMGT01000002.1"/>
</dbReference>
<dbReference type="Pfam" id="PF00669">
    <property type="entry name" value="Flagellin_N"/>
    <property type="match status" value="1"/>
</dbReference>
<proteinExistence type="predicted"/>
<evidence type="ECO:0000259" key="1">
    <source>
        <dbReference type="Pfam" id="PF00669"/>
    </source>
</evidence>
<protein>
    <submittedName>
        <fullName evidence="2">Flagellar hook-associated protein FlgL</fullName>
    </submittedName>
</protein>
<evidence type="ECO:0000313" key="2">
    <source>
        <dbReference type="EMBL" id="GGG73817.1"/>
    </source>
</evidence>
<dbReference type="Gene3D" id="1.20.1330.10">
    <property type="entry name" value="f41 fragment of flagellin, N-terminal domain"/>
    <property type="match status" value="1"/>
</dbReference>
<dbReference type="GO" id="GO:0005198">
    <property type="term" value="F:structural molecule activity"/>
    <property type="evidence" value="ECO:0007669"/>
    <property type="project" value="UniProtKB-UniRule"/>
</dbReference>
<evidence type="ECO:0000313" key="3">
    <source>
        <dbReference type="Proteomes" id="UP000647241"/>
    </source>
</evidence>
<sequence length="299" mass="30636">MRVDPNYVSNLVGALNQSSSLEATLTNELSSGLRVTSLQDDPTAVAESTVMGSAISKDDTFVQTASGTQSMMQVSDSTLGEIVSQLTSAVSLAVSGSNGTLNSANIASVQQQLTGIRDQVLSLANTSYLGQALFAGSQGSVKPFTLNTSTSPATTSYVGDTNVNYVETPSGQKIQTNLAGSDVFGSGSTGVFGALNQLIADFAGGTASASAVADTGTLSAALSNVSAQRSLLDGSLSRLQATSTYAQTEESQFKVQQGNLVSADPASVATQLSAAETQNQALMSVMTALEKSDLFDYMQ</sequence>
<keyword evidence="2" id="KW-0969">Cilium</keyword>
<accession>A0A917HCU8</accession>
<gene>
    <name evidence="2" type="primary">flgL</name>
    <name evidence="2" type="ORF">GCM10011585_15470</name>
</gene>
<comment type="caution">
    <text evidence="2">The sequence shown here is derived from an EMBL/GenBank/DDBJ whole genome shotgun (WGS) entry which is preliminary data.</text>
</comment>
<reference evidence="2" key="2">
    <citation type="submission" date="2020-09" db="EMBL/GenBank/DDBJ databases">
        <authorList>
            <person name="Sun Q."/>
            <person name="Zhou Y."/>
        </authorList>
    </citation>
    <scope>NUCLEOTIDE SEQUENCE</scope>
    <source>
        <strain evidence="2">CGMCC 1.12997</strain>
    </source>
</reference>
<dbReference type="EMBL" id="BMGT01000002">
    <property type="protein sequence ID" value="GGG73817.1"/>
    <property type="molecule type" value="Genomic_DNA"/>
</dbReference>
<keyword evidence="3" id="KW-1185">Reference proteome</keyword>
<dbReference type="InterPro" id="IPR001492">
    <property type="entry name" value="Flagellin"/>
</dbReference>
<dbReference type="GO" id="GO:0005576">
    <property type="term" value="C:extracellular region"/>
    <property type="evidence" value="ECO:0007669"/>
    <property type="project" value="UniProtKB-SubCell"/>
</dbReference>
<name>A0A917HCU8_9BACT</name>
<dbReference type="InterPro" id="IPR001029">
    <property type="entry name" value="Flagellin_N"/>
</dbReference>
<dbReference type="PANTHER" id="PTHR42792">
    <property type="entry name" value="FLAGELLIN"/>
    <property type="match status" value="1"/>
</dbReference>
<dbReference type="Proteomes" id="UP000647241">
    <property type="component" value="Unassembled WGS sequence"/>
</dbReference>
<keyword evidence="2" id="KW-0966">Cell projection</keyword>
<reference evidence="2" key="1">
    <citation type="journal article" date="2014" name="Int. J. Syst. Evol. Microbiol.">
        <title>Complete genome sequence of Corynebacterium casei LMG S-19264T (=DSM 44701T), isolated from a smear-ripened cheese.</title>
        <authorList>
            <consortium name="US DOE Joint Genome Institute (JGI-PGF)"/>
            <person name="Walter F."/>
            <person name="Albersmeier A."/>
            <person name="Kalinowski J."/>
            <person name="Ruckert C."/>
        </authorList>
    </citation>
    <scope>NUCLEOTIDE SEQUENCE</scope>
    <source>
        <strain evidence="2">CGMCC 1.12997</strain>
    </source>
</reference>
<organism evidence="2 3">
    <name type="scientific">Edaphobacter dinghuensis</name>
    <dbReference type="NCBI Taxonomy" id="1560005"/>
    <lineage>
        <taxon>Bacteria</taxon>
        <taxon>Pseudomonadati</taxon>
        <taxon>Acidobacteriota</taxon>
        <taxon>Terriglobia</taxon>
        <taxon>Terriglobales</taxon>
        <taxon>Acidobacteriaceae</taxon>
        <taxon>Edaphobacter</taxon>
    </lineage>
</organism>
<dbReference type="SUPFAM" id="SSF64518">
    <property type="entry name" value="Phase 1 flagellin"/>
    <property type="match status" value="1"/>
</dbReference>
<dbReference type="GO" id="GO:0009288">
    <property type="term" value="C:bacterial-type flagellum"/>
    <property type="evidence" value="ECO:0007669"/>
    <property type="project" value="UniProtKB-SubCell"/>
</dbReference>
<dbReference type="PANTHER" id="PTHR42792:SF1">
    <property type="entry name" value="FLAGELLAR HOOK-ASSOCIATED PROTEIN 3"/>
    <property type="match status" value="1"/>
</dbReference>
<feature type="domain" description="Flagellin N-terminal" evidence="1">
    <location>
        <begin position="15"/>
        <end position="138"/>
    </location>
</feature>